<dbReference type="Pfam" id="PF00069">
    <property type="entry name" value="Pkinase"/>
    <property type="match status" value="1"/>
</dbReference>
<dbReference type="GO" id="GO:0005524">
    <property type="term" value="F:ATP binding"/>
    <property type="evidence" value="ECO:0007669"/>
    <property type="project" value="InterPro"/>
</dbReference>
<evidence type="ECO:0000256" key="1">
    <source>
        <dbReference type="SAM" id="MobiDB-lite"/>
    </source>
</evidence>
<keyword evidence="4" id="KW-1185">Reference proteome</keyword>
<reference evidence="3 4" key="1">
    <citation type="submission" date="2019-01" db="EMBL/GenBank/DDBJ databases">
        <title>A chromosome-scale genome assembly of the yellow perch, Perca flavescens.</title>
        <authorList>
            <person name="Feron R."/>
            <person name="Morvezen R."/>
            <person name="Bestin A."/>
            <person name="Haffray P."/>
            <person name="Klopp C."/>
            <person name="Zahm M."/>
            <person name="Cabau C."/>
            <person name="Roques C."/>
            <person name="Donnadieu C."/>
            <person name="Bouchez O."/>
            <person name="Christie M."/>
            <person name="Larson W."/>
            <person name="Guiguen Y."/>
        </authorList>
    </citation>
    <scope>NUCLEOTIDE SEQUENCE [LARGE SCALE GENOMIC DNA]</scope>
    <source>
        <strain evidence="3">YP-PL-M2</strain>
        <tissue evidence="3">Blood</tissue>
    </source>
</reference>
<organism evidence="3 4">
    <name type="scientific">Perca flavescens</name>
    <name type="common">American yellow perch</name>
    <name type="synonym">Morone flavescens</name>
    <dbReference type="NCBI Taxonomy" id="8167"/>
    <lineage>
        <taxon>Eukaryota</taxon>
        <taxon>Metazoa</taxon>
        <taxon>Chordata</taxon>
        <taxon>Craniata</taxon>
        <taxon>Vertebrata</taxon>
        <taxon>Euteleostomi</taxon>
        <taxon>Actinopterygii</taxon>
        <taxon>Neopterygii</taxon>
        <taxon>Teleostei</taxon>
        <taxon>Neoteleostei</taxon>
        <taxon>Acanthomorphata</taxon>
        <taxon>Eupercaria</taxon>
        <taxon>Perciformes</taxon>
        <taxon>Percoidei</taxon>
        <taxon>Percidae</taxon>
        <taxon>Percinae</taxon>
        <taxon>Perca</taxon>
    </lineage>
</organism>
<dbReference type="EMBL" id="SCKG01000006">
    <property type="protein sequence ID" value="TDH12158.1"/>
    <property type="molecule type" value="Genomic_DNA"/>
</dbReference>
<feature type="compositionally biased region" description="Basic and acidic residues" evidence="1">
    <location>
        <begin position="203"/>
        <end position="213"/>
    </location>
</feature>
<dbReference type="SUPFAM" id="SSF48371">
    <property type="entry name" value="ARM repeat"/>
    <property type="match status" value="1"/>
</dbReference>
<feature type="compositionally biased region" description="Basic and acidic residues" evidence="1">
    <location>
        <begin position="1094"/>
        <end position="1110"/>
    </location>
</feature>
<feature type="compositionally biased region" description="Acidic residues" evidence="1">
    <location>
        <begin position="1084"/>
        <end position="1093"/>
    </location>
</feature>
<comment type="caution">
    <text evidence="3">The sequence shown here is derived from an EMBL/GenBank/DDBJ whole genome shotgun (WGS) entry which is preliminary data.</text>
</comment>
<accession>A0A484D9K4</accession>
<dbReference type="Proteomes" id="UP000295070">
    <property type="component" value="Chromosome 6"/>
</dbReference>
<dbReference type="InterPro" id="IPR056981">
    <property type="entry name" value="HEAT_ULK4_RUNKEL"/>
</dbReference>
<feature type="region of interest" description="Disordered" evidence="1">
    <location>
        <begin position="200"/>
        <end position="224"/>
    </location>
</feature>
<dbReference type="InterPro" id="IPR045906">
    <property type="entry name" value="ULK4"/>
</dbReference>
<dbReference type="SUPFAM" id="SSF56112">
    <property type="entry name" value="Protein kinase-like (PK-like)"/>
    <property type="match status" value="1"/>
</dbReference>
<evidence type="ECO:0000313" key="3">
    <source>
        <dbReference type="EMBL" id="TDH12158.1"/>
    </source>
</evidence>
<dbReference type="CDD" id="cd14010">
    <property type="entry name" value="STKc_ULK4"/>
    <property type="match status" value="1"/>
</dbReference>
<dbReference type="Gene3D" id="1.25.10.10">
    <property type="entry name" value="Leucine-rich Repeat Variant"/>
    <property type="match status" value="3"/>
</dbReference>
<dbReference type="InterPro" id="IPR000719">
    <property type="entry name" value="Prot_kinase_dom"/>
</dbReference>
<dbReference type="InterPro" id="IPR016024">
    <property type="entry name" value="ARM-type_fold"/>
</dbReference>
<dbReference type="InterPro" id="IPR011009">
    <property type="entry name" value="Kinase-like_dom_sf"/>
</dbReference>
<sequence length="1414" mass="156786">MRWLLCALLTPDFPIPVGITWPITLPPSNSGLLKQEWMENFILYEELGAGSSSVVYKGRRKGNLNYVAIICADKAKRPAITNHVRLSQDLDHPNIVCFYEWYETSNHLWLVVELCTGGSLESVIGHDGCLSEDVVRRFGWDLVKGLKHIHELGIIFSDLTPAKILLDGSGTLKFGNFCLSKADGETLEDLFTLLSTSEEAGEGDTKDNFDNTRKQLHGPPTYKAPEVLQGSETNMISDFWALGCTLYYMYTGTPPFYSDSYTEMTEMILHQEPPTPRQTVFSASPPSEDFQNLLKGLLNKNPDKRMDWPELLDHPFWTQVLMEEGGEEEDEERDLEEKISCEGDGSASLRQTRIPDPYPPGKADKLPNRHSAIIQPAHTISKKLISSQTTAATSYRPSDRRIDCQQAVRYTTCGALVNSQGLDRKMGKERGDEEAKTEHESKLTGAQMFHTLQPNKSFILDNLSELRPKSGMDEDNTEAIFLLSSCANSRRSCSISDSPNLTPTPQTSTDTDIISCVKALLHTDFDLTVTPIMDNPKILKSPPVRFDPKTLCVPSYSVQKLQSLSDEEWTFFLLQLCSSLEEQNPSAAPSPHSTATRSRLNLLCYLCCVVGHKVIANRLMNSTLLPVLTQQLRQAPNWDVRSKVLRVMGLLALHCTELGEDSLVSEAVSTLIDLLRDNLKNSKIKQFLLPPLGEILYLIASQEEKRGSPEGLWFVPTAAYTGLMRSLREGDDSIVHHMAAKAIENISTAVSAPSHHLVTTEIGSALWYLFTHSTVETVRVTAISALSRLTRVAPAVFLAVIDTCGPVAILEGVGGAGARVQQHLLTAMATALLTSRIQTHRVTQSKDLVLKVLRCLESPSTVTRAKALLLVLLLIQDNTHTLLYCCQHRLVMHLERDLRKATPLRENPSQSGYLSQCLDLLIVYLSSTAPLILEDVLCALQSVVGRRHPSTAQSRQLKHTLPTISVVLELLSSQVFRCQIVTEALLAQIGLLLNYITSIESNETNLASALGAAVCEELIRTSLSIVEVLSQHHTLITPHCSAVVDAILPPLTTLAFSRSVEWSVFVLRVLAELSFVLLVQESDGTEEDEETEENKERREEGERTAEGRDDGSSYNQILALLTKSLLPRYESLLRAAEPIPLYALKLLVSMTEHSVQICRLIKHSKILPMVFQLIMANSSNVTSGMVQNVIALLCNLSGDTVLDLEPLYQQGLIEVVVSTLSEAALVHLDGEGHAGRKISHLVLQALLELLHNILKQTSVVVRSALQSQRLSCPAVEMEAAEKLLLENRPLSQLSTHLIHMLSTENQEVWEESIQCLSLLVQLYGGEGYDCLSPSCLQSFSHVLRTHMHTEIPRSQRTTLRIIKRLVQTTEQSDWIESPEGAELISLLKDITTSNRCPVDVVPLAVEILQVISGS</sequence>
<dbReference type="PROSITE" id="PS50011">
    <property type="entry name" value="PROTEIN_KINASE_DOM"/>
    <property type="match status" value="1"/>
</dbReference>
<evidence type="ECO:0000259" key="2">
    <source>
        <dbReference type="PROSITE" id="PS50011"/>
    </source>
</evidence>
<gene>
    <name evidence="3" type="ORF">EPR50_G00067860</name>
</gene>
<dbReference type="PANTHER" id="PTHR46240">
    <property type="entry name" value="SER/THR PROTEIN KINASE ULK4"/>
    <property type="match status" value="1"/>
</dbReference>
<protein>
    <recommendedName>
        <fullName evidence="2">Protein kinase domain-containing protein</fullName>
    </recommendedName>
</protein>
<dbReference type="GO" id="GO:0004672">
    <property type="term" value="F:protein kinase activity"/>
    <property type="evidence" value="ECO:0007669"/>
    <property type="project" value="InterPro"/>
</dbReference>
<proteinExistence type="predicted"/>
<dbReference type="Gene3D" id="1.10.510.10">
    <property type="entry name" value="Transferase(Phosphotransferase) domain 1"/>
    <property type="match status" value="1"/>
</dbReference>
<dbReference type="PANTHER" id="PTHR46240:SF1">
    <property type="entry name" value="SERINE_THREONINE-PROTEIN KINASE ULK4"/>
    <property type="match status" value="1"/>
</dbReference>
<feature type="compositionally biased region" description="Acidic residues" evidence="1">
    <location>
        <begin position="324"/>
        <end position="334"/>
    </location>
</feature>
<evidence type="ECO:0000313" key="4">
    <source>
        <dbReference type="Proteomes" id="UP000295070"/>
    </source>
</evidence>
<dbReference type="InterPro" id="IPR011989">
    <property type="entry name" value="ARM-like"/>
</dbReference>
<dbReference type="STRING" id="8167.A0A484D9K4"/>
<name>A0A484D9K4_PERFV</name>
<feature type="region of interest" description="Disordered" evidence="1">
    <location>
        <begin position="1084"/>
        <end position="1110"/>
    </location>
</feature>
<feature type="domain" description="Protein kinase" evidence="2">
    <location>
        <begin position="41"/>
        <end position="317"/>
    </location>
</feature>
<dbReference type="Pfam" id="PF23606">
    <property type="entry name" value="HEAT_ULK4"/>
    <property type="match status" value="1"/>
</dbReference>
<feature type="region of interest" description="Disordered" evidence="1">
    <location>
        <begin position="324"/>
        <end position="367"/>
    </location>
</feature>